<evidence type="ECO:0000259" key="2">
    <source>
        <dbReference type="Pfam" id="PF02894"/>
    </source>
</evidence>
<reference evidence="3" key="1">
    <citation type="submission" date="2024-07" db="EMBL/GenBank/DDBJ databases">
        <authorList>
            <person name="Li J."/>
            <person name="Wei H."/>
            <person name="Ma J."/>
        </authorList>
    </citation>
    <scope>NUCLEOTIDE SEQUENCE</scope>
    <source>
        <strain evidence="3">AMU7</strain>
    </source>
</reference>
<sequence>MGPIVEVTATSVSMLPERTTLSGETLAVPTPDGWVVVARFGNGAILRLTCTFFVDSATIPRAVEFHGVDGSLRLDDWLRADAGIQRAEYARKFAELVPGEGTADVDWCLGLADLAASIREDRHHLVTAEHAAHVVEVLEAIKSSAQAGTRVAVASTFVSPLDTGDPSNTPAFADN</sequence>
<evidence type="ECO:0000313" key="3">
    <source>
        <dbReference type="EMBL" id="XDV71284.1"/>
    </source>
</evidence>
<accession>A0AB39YLN9</accession>
<name>A0AB39YLN9_9MICC</name>
<organism evidence="3">
    <name type="scientific">Paenarthrobacter sp. AMU7</name>
    <dbReference type="NCBI Taxonomy" id="3162492"/>
    <lineage>
        <taxon>Bacteria</taxon>
        <taxon>Bacillati</taxon>
        <taxon>Actinomycetota</taxon>
        <taxon>Actinomycetes</taxon>
        <taxon>Micrococcales</taxon>
        <taxon>Micrococcaceae</taxon>
        <taxon>Paenarthrobacter</taxon>
    </lineage>
</organism>
<protein>
    <submittedName>
        <fullName evidence="3">Gfo/Idh/MocA family oxidoreductase</fullName>
    </submittedName>
</protein>
<evidence type="ECO:0000256" key="1">
    <source>
        <dbReference type="ARBA" id="ARBA00010928"/>
    </source>
</evidence>
<dbReference type="EMBL" id="CP165735">
    <property type="protein sequence ID" value="XDV71284.1"/>
    <property type="molecule type" value="Genomic_DNA"/>
</dbReference>
<dbReference type="RefSeq" id="WP_369745427.1">
    <property type="nucleotide sequence ID" value="NZ_CP165735.1"/>
</dbReference>
<dbReference type="AlphaFoldDB" id="A0AB39YLN9"/>
<dbReference type="Gene3D" id="3.30.360.10">
    <property type="entry name" value="Dihydrodipicolinate Reductase, domain 2"/>
    <property type="match status" value="1"/>
</dbReference>
<comment type="similarity">
    <text evidence="1">Belongs to the Gfo/Idh/MocA family.</text>
</comment>
<feature type="domain" description="Gfo/Idh/MocA-like oxidoreductase C-terminal" evidence="2">
    <location>
        <begin position="18"/>
        <end position="153"/>
    </location>
</feature>
<dbReference type="InterPro" id="IPR004104">
    <property type="entry name" value="Gfo/Idh/MocA-like_OxRdtase_C"/>
</dbReference>
<gene>
    <name evidence="3" type="ORF">ABQM86_20370</name>
</gene>
<proteinExistence type="inferred from homology"/>
<dbReference type="Pfam" id="PF02894">
    <property type="entry name" value="GFO_IDH_MocA_C"/>
    <property type="match status" value="1"/>
</dbReference>
<dbReference type="SUPFAM" id="SSF55347">
    <property type="entry name" value="Glyceraldehyde-3-phosphate dehydrogenase-like, C-terminal domain"/>
    <property type="match status" value="1"/>
</dbReference>